<accession>A0AAW3X312</accession>
<keyword evidence="1 3" id="KW-0533">Nickel</keyword>
<dbReference type="Pfam" id="PF01969">
    <property type="entry name" value="Ni_insertion"/>
    <property type="match status" value="1"/>
</dbReference>
<dbReference type="InterPro" id="IPR002822">
    <property type="entry name" value="Ni_insertion"/>
</dbReference>
<evidence type="ECO:0000256" key="4">
    <source>
        <dbReference type="SAM" id="MobiDB-lite"/>
    </source>
</evidence>
<evidence type="ECO:0000256" key="2">
    <source>
        <dbReference type="ARBA" id="ARBA00023239"/>
    </source>
</evidence>
<dbReference type="GO" id="GO:0016151">
    <property type="term" value="F:nickel cation binding"/>
    <property type="evidence" value="ECO:0007669"/>
    <property type="project" value="UniProtKB-UniRule"/>
</dbReference>
<dbReference type="Gene3D" id="3.30.70.1380">
    <property type="entry name" value="Transcriptional regulatory protein pf0864 domain like"/>
    <property type="match status" value="1"/>
</dbReference>
<dbReference type="NCBIfam" id="TIGR00299">
    <property type="entry name" value="nickel pincer cofactor biosynthesis protein LarC"/>
    <property type="match status" value="1"/>
</dbReference>
<proteinExistence type="inferred from homology"/>
<comment type="similarity">
    <text evidence="3">Belongs to the LarC family.</text>
</comment>
<comment type="caution">
    <text evidence="5">The sequence shown here is derived from an EMBL/GenBank/DDBJ whole genome shotgun (WGS) entry which is preliminary data.</text>
</comment>
<reference evidence="5 6" key="1">
    <citation type="submission" date="2020-08" db="EMBL/GenBank/DDBJ databases">
        <title>Genome public.</title>
        <authorList>
            <person name="Liu C."/>
            <person name="Sun Q."/>
        </authorList>
    </citation>
    <scope>NUCLEOTIDE SEQUENCE [LARGE SCALE GENOMIC DNA]</scope>
    <source>
        <strain evidence="5 6">BX14</strain>
    </source>
</reference>
<dbReference type="RefSeq" id="WP_118653050.1">
    <property type="nucleotide sequence ID" value="NZ_JACOOW010000005.1"/>
</dbReference>
<evidence type="ECO:0000256" key="1">
    <source>
        <dbReference type="ARBA" id="ARBA00022596"/>
    </source>
</evidence>
<dbReference type="PANTHER" id="PTHR36566:SF1">
    <property type="entry name" value="PYRIDINIUM-3,5-BISTHIOCARBOXYLIC ACID MONONUCLEOTIDE NICKEL INSERTION PROTEIN"/>
    <property type="match status" value="1"/>
</dbReference>
<dbReference type="AlphaFoldDB" id="A0AAW3X312"/>
<dbReference type="EMBL" id="JACOOW010000005">
    <property type="protein sequence ID" value="MBC5656301.1"/>
    <property type="molecule type" value="Genomic_DNA"/>
</dbReference>
<organism evidence="5 6">
    <name type="scientific">Clostridium segne</name>
    <dbReference type="NCBI Taxonomy" id="2763038"/>
    <lineage>
        <taxon>Bacteria</taxon>
        <taxon>Bacillati</taxon>
        <taxon>Bacillota</taxon>
        <taxon>Clostridia</taxon>
        <taxon>Eubacteriales</taxon>
        <taxon>Clostridiaceae</taxon>
        <taxon>Clostridium</taxon>
    </lineage>
</organism>
<dbReference type="HAMAP" id="MF_01074">
    <property type="entry name" value="LarC"/>
    <property type="match status" value="1"/>
</dbReference>
<keyword evidence="2 3" id="KW-0456">Lyase</keyword>
<feature type="region of interest" description="Disordered" evidence="4">
    <location>
        <begin position="69"/>
        <end position="116"/>
    </location>
</feature>
<dbReference type="GO" id="GO:0016829">
    <property type="term" value="F:lyase activity"/>
    <property type="evidence" value="ECO:0007669"/>
    <property type="project" value="UniProtKB-UniRule"/>
</dbReference>
<dbReference type="Proteomes" id="UP000653904">
    <property type="component" value="Unassembled WGS sequence"/>
</dbReference>
<dbReference type="EC" id="4.99.1.12" evidence="3"/>
<comment type="catalytic activity">
    <reaction evidence="3">
        <text>Ni(II)-pyridinium-3,5-bisthiocarboxylate mononucleotide = pyridinium-3,5-bisthiocarboxylate mononucleotide + Ni(2+)</text>
        <dbReference type="Rhea" id="RHEA:54784"/>
        <dbReference type="ChEBI" id="CHEBI:49786"/>
        <dbReference type="ChEBI" id="CHEBI:137372"/>
        <dbReference type="ChEBI" id="CHEBI:137373"/>
        <dbReference type="EC" id="4.99.1.12"/>
    </reaction>
</comment>
<evidence type="ECO:0000313" key="6">
    <source>
        <dbReference type="Proteomes" id="UP000653904"/>
    </source>
</evidence>
<name>A0AAW3X312_9CLOT</name>
<comment type="function">
    <text evidence="3">Involved in the biosynthesis of a nickel-pincer cofactor ((SCS)Ni(II) pincer complex). Binds Ni(2+), and functions in nickel delivery to pyridinium-3,5-bisthiocarboxylic acid mononucleotide (P2TMN), to form the mature cofactor. Is thus probably required for the activation of nickel-pincer cofactor-dependent enzymes.</text>
</comment>
<evidence type="ECO:0000313" key="5">
    <source>
        <dbReference type="EMBL" id="MBC5656301.1"/>
    </source>
</evidence>
<protein>
    <recommendedName>
        <fullName evidence="3">Pyridinium-3,5-bisthiocarboxylic acid mononucleotide nickel insertion protein</fullName>
        <shortName evidence="3">P2TMN nickel insertion protein</shortName>
        <ecNumber evidence="3">4.99.1.12</ecNumber>
    </recommendedName>
    <alternativeName>
        <fullName evidence="3">Nickel-pincer cofactor biosynthesis protein LarC</fullName>
    </alternativeName>
</protein>
<dbReference type="GO" id="GO:0051604">
    <property type="term" value="P:protein maturation"/>
    <property type="evidence" value="ECO:0007669"/>
    <property type="project" value="UniProtKB-UniRule"/>
</dbReference>
<evidence type="ECO:0000256" key="3">
    <source>
        <dbReference type="HAMAP-Rule" id="MF_01074"/>
    </source>
</evidence>
<keyword evidence="6" id="KW-1185">Reference proteome</keyword>
<sequence length="449" mass="50195">MDEKILYLDCASGISGDMTVGALLDLGASREKLVRALDSLGVSGYHLHFGRTKKCGIDAYDFDVHLEEEEHHHHDHEHGHEHEHSHDEHDHEHHHDHEHTHDHEHSHDHAHTHDHMHPHVHRNIHDIFEIIDRLDASDRVKNLARRMFEIVAGAESKAHGIPVSEVHFHEVGAIDSIVDVISAAFCLEDLGIHRVVVSPLSEGHGFARCQHGLMPVPVPATANIAAAQGLELTLRDVEGEMVTPTGAAIAAAFRTEAALPKKYQIEKIGIGAGNKDFAHANILRAMLLTDKTVEVETGKDGHDESSMWVMEANLDDCTGEALGYAMEVLLEAGARDVWYTPAYMKKNRPAYVLHVLTTAEKREELEQLVFSCTTTIGVRRYPVERTILPREVKEIQTRYGAAKVKICKRGGVDTCYPEYESVRAICRETGKRFMEVFHGVMEDGSISLQ</sequence>
<dbReference type="PANTHER" id="PTHR36566">
    <property type="entry name" value="NICKEL INSERTION PROTEIN-RELATED"/>
    <property type="match status" value="1"/>
</dbReference>
<gene>
    <name evidence="3 5" type="primary">larC</name>
    <name evidence="5" type="ORF">H8S19_04350</name>
</gene>